<gene>
    <name evidence="2" type="ORF">GTH23_18610</name>
</gene>
<accession>A0ABX6JRT4</accession>
<feature type="transmembrane region" description="Helical" evidence="1">
    <location>
        <begin position="26"/>
        <end position="47"/>
    </location>
</feature>
<sequence>MKFLTITALLVGIAGAFLLSWGAWLIYSPMGYICAGLLCLLWSYLVSRALGQPRNNKEE</sequence>
<dbReference type="RefSeq" id="WP_098943281.1">
    <property type="nucleotide sequence ID" value="NZ_CP045008.1"/>
</dbReference>
<name>A0ABX6JRT4_9GAMM</name>
<dbReference type="EMBL" id="CP047340">
    <property type="protein sequence ID" value="QIF91902.1"/>
    <property type="molecule type" value="Genomic_DNA"/>
</dbReference>
<protein>
    <recommendedName>
        <fullName evidence="4">E14 prophage</fullName>
    </recommendedName>
</protein>
<keyword evidence="3" id="KW-1185">Reference proteome</keyword>
<evidence type="ECO:0000256" key="1">
    <source>
        <dbReference type="SAM" id="Phobius"/>
    </source>
</evidence>
<proteinExistence type="predicted"/>
<evidence type="ECO:0000313" key="2">
    <source>
        <dbReference type="EMBL" id="QIF91902.1"/>
    </source>
</evidence>
<keyword evidence="1" id="KW-1133">Transmembrane helix</keyword>
<reference evidence="2 3" key="1">
    <citation type="submission" date="2020-01" db="EMBL/GenBank/DDBJ databases">
        <title>The genomic epidemiology of tigecycline resistance gene tet(X) variants in a swine farm in China.</title>
        <authorList>
            <person name="Peng K."/>
            <person name="Li R."/>
        </authorList>
    </citation>
    <scope>NUCLEOTIDE SEQUENCE [LARGE SCALE GENOMIC DNA]</scope>
    <source>
        <strain evidence="2 3">ZF1</strain>
    </source>
</reference>
<organism evidence="2 3">
    <name type="scientific">Proteus terrae subsp. cibarius</name>
    <dbReference type="NCBI Taxonomy" id="626774"/>
    <lineage>
        <taxon>Bacteria</taxon>
        <taxon>Pseudomonadati</taxon>
        <taxon>Pseudomonadota</taxon>
        <taxon>Gammaproteobacteria</taxon>
        <taxon>Enterobacterales</taxon>
        <taxon>Morganellaceae</taxon>
        <taxon>Proteus</taxon>
    </lineage>
</organism>
<keyword evidence="1" id="KW-0472">Membrane</keyword>
<evidence type="ECO:0000313" key="3">
    <source>
        <dbReference type="Proteomes" id="UP000501338"/>
    </source>
</evidence>
<dbReference type="Proteomes" id="UP000501338">
    <property type="component" value="Chromosome"/>
</dbReference>
<keyword evidence="1" id="KW-0812">Transmembrane</keyword>
<evidence type="ECO:0008006" key="4">
    <source>
        <dbReference type="Google" id="ProtNLM"/>
    </source>
</evidence>